<name>A0A0C1MYH9_9RICK</name>
<protein>
    <submittedName>
        <fullName evidence="2">Uncharacterized protein</fullName>
    </submittedName>
</protein>
<keyword evidence="3" id="KW-1185">Reference proteome</keyword>
<dbReference type="RefSeq" id="WP_039456960.1">
    <property type="nucleotide sequence ID" value="NZ_JSWE01000124.1"/>
</dbReference>
<comment type="caution">
    <text evidence="2">The sequence shown here is derived from an EMBL/GenBank/DDBJ whole genome shotgun (WGS) entry which is preliminary data.</text>
</comment>
<feature type="region of interest" description="Disordered" evidence="1">
    <location>
        <begin position="1"/>
        <end position="24"/>
    </location>
</feature>
<feature type="compositionally biased region" description="Polar residues" evidence="1">
    <location>
        <begin position="1"/>
        <end position="10"/>
    </location>
</feature>
<proteinExistence type="predicted"/>
<feature type="region of interest" description="Disordered" evidence="1">
    <location>
        <begin position="49"/>
        <end position="93"/>
    </location>
</feature>
<dbReference type="Proteomes" id="UP000031258">
    <property type="component" value="Unassembled WGS sequence"/>
</dbReference>
<organism evidence="2 3">
    <name type="scientific">Candidatus Jidaibacter acanthamoebae</name>
    <dbReference type="NCBI Taxonomy" id="86105"/>
    <lineage>
        <taxon>Bacteria</taxon>
        <taxon>Pseudomonadati</taxon>
        <taxon>Pseudomonadota</taxon>
        <taxon>Alphaproteobacteria</taxon>
        <taxon>Rickettsiales</taxon>
        <taxon>Candidatus Midichloriaceae</taxon>
        <taxon>Candidatus Jidaibacter</taxon>
    </lineage>
</organism>
<dbReference type="AlphaFoldDB" id="A0A0C1MYH9"/>
<dbReference type="EMBL" id="JSWE01000124">
    <property type="protein sequence ID" value="KIE04956.1"/>
    <property type="molecule type" value="Genomic_DNA"/>
</dbReference>
<dbReference type="STRING" id="86105.NF27_EY00520"/>
<evidence type="ECO:0000256" key="1">
    <source>
        <dbReference type="SAM" id="MobiDB-lite"/>
    </source>
</evidence>
<sequence>MSTNNGNQKIKTQHNNDKKNNIKPRKVFYQEFAKNKEMDIYKDMQLSSQLLDTNEDDQIPAGGQEDPLNGIDTTAPFPAGAGGEVGGKKRSQD</sequence>
<accession>A0A0C1MYH9</accession>
<dbReference type="OrthoDB" id="9858122at2"/>
<evidence type="ECO:0000313" key="3">
    <source>
        <dbReference type="Proteomes" id="UP000031258"/>
    </source>
</evidence>
<reference evidence="2 3" key="1">
    <citation type="submission" date="2014-11" db="EMBL/GenBank/DDBJ databases">
        <title>A Rickettsiales Symbiont of Amoebae With Ancient Features.</title>
        <authorList>
            <person name="Schulz F."/>
            <person name="Martijn J."/>
            <person name="Wascher F."/>
            <person name="Kostanjsek R."/>
            <person name="Ettema T.J."/>
            <person name="Horn M."/>
        </authorList>
    </citation>
    <scope>NUCLEOTIDE SEQUENCE [LARGE SCALE GENOMIC DNA]</scope>
    <source>
        <strain evidence="2 3">UWC36</strain>
    </source>
</reference>
<evidence type="ECO:0000313" key="2">
    <source>
        <dbReference type="EMBL" id="KIE04956.1"/>
    </source>
</evidence>
<gene>
    <name evidence="2" type="ORF">NF27_EY00520</name>
</gene>